<accession>A0A091GHB7</accession>
<keyword evidence="3" id="KW-1280">Immunoglobulin</keyword>
<organism evidence="5 6">
    <name type="scientific">Cuculus canorus</name>
    <name type="common">Common cuckoo</name>
    <dbReference type="NCBI Taxonomy" id="55661"/>
    <lineage>
        <taxon>Eukaryota</taxon>
        <taxon>Metazoa</taxon>
        <taxon>Chordata</taxon>
        <taxon>Craniata</taxon>
        <taxon>Vertebrata</taxon>
        <taxon>Euteleostomi</taxon>
        <taxon>Archelosauria</taxon>
        <taxon>Archosauria</taxon>
        <taxon>Dinosauria</taxon>
        <taxon>Saurischia</taxon>
        <taxon>Theropoda</taxon>
        <taxon>Coelurosauria</taxon>
        <taxon>Aves</taxon>
        <taxon>Neognathae</taxon>
        <taxon>Neoaves</taxon>
        <taxon>Otidimorphae</taxon>
        <taxon>Cuculiformes</taxon>
        <taxon>Cuculidae</taxon>
        <taxon>Cuculus</taxon>
    </lineage>
</organism>
<dbReference type="STRING" id="55661.A0A091GHB7"/>
<dbReference type="GO" id="GO:0002250">
    <property type="term" value="P:adaptive immune response"/>
    <property type="evidence" value="ECO:0007669"/>
    <property type="project" value="UniProtKB-KW"/>
</dbReference>
<keyword evidence="6" id="KW-1185">Reference proteome</keyword>
<dbReference type="PANTHER" id="PTHR23266">
    <property type="entry name" value="IMMUNOGLOBULIN HEAVY CHAIN"/>
    <property type="match status" value="1"/>
</dbReference>
<name>A0A091GHB7_CUCCA</name>
<dbReference type="SUPFAM" id="SSF48726">
    <property type="entry name" value="Immunoglobulin"/>
    <property type="match status" value="1"/>
</dbReference>
<protein>
    <submittedName>
        <fullName evidence="5">Ig heavy chain V region G4</fullName>
    </submittedName>
</protein>
<dbReference type="InterPro" id="IPR013106">
    <property type="entry name" value="Ig_V-set"/>
</dbReference>
<keyword evidence="2" id="KW-1064">Adaptive immunity</keyword>
<evidence type="ECO:0000256" key="2">
    <source>
        <dbReference type="ARBA" id="ARBA00023130"/>
    </source>
</evidence>
<feature type="non-terminal residue" evidence="5">
    <location>
        <position position="1"/>
    </location>
</feature>
<dbReference type="PROSITE" id="PS50835">
    <property type="entry name" value="IG_LIKE"/>
    <property type="match status" value="1"/>
</dbReference>
<dbReference type="InterPro" id="IPR007110">
    <property type="entry name" value="Ig-like_dom"/>
</dbReference>
<dbReference type="InterPro" id="IPR036179">
    <property type="entry name" value="Ig-like_dom_sf"/>
</dbReference>
<dbReference type="GO" id="GO:0019814">
    <property type="term" value="C:immunoglobulin complex"/>
    <property type="evidence" value="ECO:0007669"/>
    <property type="project" value="UniProtKB-KW"/>
</dbReference>
<dbReference type="SMART" id="SM00406">
    <property type="entry name" value="IGv"/>
    <property type="match status" value="1"/>
</dbReference>
<dbReference type="InterPro" id="IPR050199">
    <property type="entry name" value="IgHV"/>
</dbReference>
<reference evidence="5 6" key="1">
    <citation type="submission" date="2014-04" db="EMBL/GenBank/DDBJ databases">
        <title>Genome evolution of avian class.</title>
        <authorList>
            <person name="Zhang G."/>
            <person name="Li C."/>
        </authorList>
    </citation>
    <scope>NUCLEOTIDE SEQUENCE [LARGE SCALE GENOMIC DNA]</scope>
    <source>
        <strain evidence="5">BGI_N303</strain>
    </source>
</reference>
<dbReference type="AlphaFoldDB" id="A0A091GHB7"/>
<dbReference type="EMBL" id="KL448114">
    <property type="protein sequence ID" value="KFO80584.1"/>
    <property type="molecule type" value="Genomic_DNA"/>
</dbReference>
<evidence type="ECO:0000313" key="5">
    <source>
        <dbReference type="EMBL" id="KFO80584.1"/>
    </source>
</evidence>
<feature type="domain" description="Ig-like" evidence="4">
    <location>
        <begin position="19"/>
        <end position="102"/>
    </location>
</feature>
<feature type="non-terminal residue" evidence="5">
    <location>
        <position position="102"/>
    </location>
</feature>
<keyword evidence="1" id="KW-0391">Immunity</keyword>
<dbReference type="InterPro" id="IPR013783">
    <property type="entry name" value="Ig-like_fold"/>
</dbReference>
<evidence type="ECO:0000256" key="1">
    <source>
        <dbReference type="ARBA" id="ARBA00022859"/>
    </source>
</evidence>
<evidence type="ECO:0000259" key="4">
    <source>
        <dbReference type="PROSITE" id="PS50835"/>
    </source>
</evidence>
<evidence type="ECO:0000313" key="6">
    <source>
        <dbReference type="Proteomes" id="UP000053760"/>
    </source>
</evidence>
<dbReference type="Pfam" id="PF07686">
    <property type="entry name" value="V-set"/>
    <property type="match status" value="1"/>
</dbReference>
<dbReference type="Gene3D" id="2.60.40.10">
    <property type="entry name" value="Immunoglobulins"/>
    <property type="match status" value="1"/>
</dbReference>
<dbReference type="GO" id="GO:0005576">
    <property type="term" value="C:extracellular region"/>
    <property type="evidence" value="ECO:0007669"/>
    <property type="project" value="UniProtKB-ARBA"/>
</dbReference>
<dbReference type="Proteomes" id="UP000053760">
    <property type="component" value="Unassembled WGS sequence"/>
</dbReference>
<gene>
    <name evidence="5" type="ORF">N303_13371</name>
</gene>
<evidence type="ECO:0000256" key="3">
    <source>
        <dbReference type="ARBA" id="ARBA00043265"/>
    </source>
</evidence>
<proteinExistence type="predicted"/>
<sequence>GLWAQRRLMEAGGGLRVPGDPVLLSCHSTGFAFGSSAILWYRQAPSARLEWMSSISAYSSVIKYGSSVRGRATTSRDNAQSVASLSLQSLNPRDSARYFCSI</sequence>